<feature type="signal peptide" evidence="1">
    <location>
        <begin position="1"/>
        <end position="24"/>
    </location>
</feature>
<name>A0A2S6I9S1_9BACT</name>
<dbReference type="OrthoDB" id="1493921at2"/>
<accession>A0A2S6I9S1</accession>
<dbReference type="RefSeq" id="WP_104418788.1">
    <property type="nucleotide sequence ID" value="NZ_PTJC01000005.1"/>
</dbReference>
<keyword evidence="1" id="KW-0732">Signal</keyword>
<dbReference type="EMBL" id="PTJC01000005">
    <property type="protein sequence ID" value="PPK88222.1"/>
    <property type="molecule type" value="Genomic_DNA"/>
</dbReference>
<comment type="caution">
    <text evidence="2">The sequence shown here is derived from an EMBL/GenBank/DDBJ whole genome shotgun (WGS) entry which is preliminary data.</text>
</comment>
<evidence type="ECO:0000313" key="3">
    <source>
        <dbReference type="Proteomes" id="UP000237662"/>
    </source>
</evidence>
<gene>
    <name evidence="2" type="ORF">CLV84_1187</name>
</gene>
<reference evidence="2 3" key="1">
    <citation type="submission" date="2018-02" db="EMBL/GenBank/DDBJ databases">
        <title>Genomic Encyclopedia of Archaeal and Bacterial Type Strains, Phase II (KMG-II): from individual species to whole genera.</title>
        <authorList>
            <person name="Goeker M."/>
        </authorList>
    </citation>
    <scope>NUCLEOTIDE SEQUENCE [LARGE SCALE GENOMIC DNA]</scope>
    <source>
        <strain evidence="2 3">DSM 29526</strain>
    </source>
</reference>
<sequence length="221" mass="23756">MLRTLYLLLSIPLLLLLSSSPAVPDDNPATPVITETTLPPFSHGTASGDNMMQFRGYTVSHVLSELTSLPVDYRLEEDPRIDFNYAYPDLSTEEATKVAIRALVEFVGGRVAGMFTTTPGYLLEASPTIGKRSAEDLGLSGTGKKVENNRVGASELSLSELAALLNAYRPEGFYAEDDACCVSVLFPADASLEALEQGLLETAGVRLRAGKPMVTGLRVTR</sequence>
<evidence type="ECO:0000313" key="2">
    <source>
        <dbReference type="EMBL" id="PPK88222.1"/>
    </source>
</evidence>
<evidence type="ECO:0000256" key="1">
    <source>
        <dbReference type="SAM" id="SignalP"/>
    </source>
</evidence>
<dbReference type="Proteomes" id="UP000237662">
    <property type="component" value="Unassembled WGS sequence"/>
</dbReference>
<keyword evidence="3" id="KW-1185">Reference proteome</keyword>
<protein>
    <submittedName>
        <fullName evidence="2">Uncharacterized protein</fullName>
    </submittedName>
</protein>
<proteinExistence type="predicted"/>
<organism evidence="2 3">
    <name type="scientific">Neolewinella xylanilytica</name>
    <dbReference type="NCBI Taxonomy" id="1514080"/>
    <lineage>
        <taxon>Bacteria</taxon>
        <taxon>Pseudomonadati</taxon>
        <taxon>Bacteroidota</taxon>
        <taxon>Saprospiria</taxon>
        <taxon>Saprospirales</taxon>
        <taxon>Lewinellaceae</taxon>
        <taxon>Neolewinella</taxon>
    </lineage>
</organism>
<dbReference type="AlphaFoldDB" id="A0A2S6I9S1"/>
<feature type="chain" id="PRO_5015521707" evidence="1">
    <location>
        <begin position="25"/>
        <end position="221"/>
    </location>
</feature>